<proteinExistence type="predicted"/>
<feature type="region of interest" description="Disordered" evidence="1">
    <location>
        <begin position="232"/>
        <end position="257"/>
    </location>
</feature>
<feature type="region of interest" description="Disordered" evidence="1">
    <location>
        <begin position="802"/>
        <end position="826"/>
    </location>
</feature>
<evidence type="ECO:0000256" key="1">
    <source>
        <dbReference type="SAM" id="MobiDB-lite"/>
    </source>
</evidence>
<dbReference type="EMBL" id="VTPC01006383">
    <property type="protein sequence ID" value="KAF2894993.1"/>
    <property type="molecule type" value="Genomic_DNA"/>
</dbReference>
<feature type="region of interest" description="Disordered" evidence="1">
    <location>
        <begin position="60"/>
        <end position="84"/>
    </location>
</feature>
<feature type="region of interest" description="Disordered" evidence="1">
    <location>
        <begin position="760"/>
        <end position="785"/>
    </location>
</feature>
<feature type="compositionally biased region" description="Basic and acidic residues" evidence="1">
    <location>
        <begin position="232"/>
        <end position="246"/>
    </location>
</feature>
<sequence>TTEISTVQDDDEQPETTVTVQEARPEKAEIVIQPQDIKDEQDVLDAVKLILVEKALGGFKPSETSEDTVTKTIRKKKPKKTKDVQELPEIVETTEIITDKGKPKKRTKKVRTLVEEEGDTQKTTEIVTIEEEGEKPQTTVTIHEVPKEDIKEKPKDAVKVKELPETIEVKEIITEEGKPKRRVTKRRKIIKERDGIVETTRIETVQDDNEQPETTVTVEELKPEKVEIIIKPDDTKTPKVSDEAVTKKPRKKKPKQATVVEELPEAVEITEIITEEGKPKKRTKKVRKLVQEEGDIEKITEIVTIEEEGSAPQVTVTVHEVPIEEQIKERPKEVVRVKELPETTEVTEVLTEDGRPKRRTTKKRKIIKEKDGTIETTEIATIQDDGKQPETVVTVQEAKLEKMEVVIQPENIKDEQDVLDAVKLVLVGKALNVPKVPEVVEDQGQDVSKQIIKKKSRKPKQAVKELPEDVEVIEILTEDGRPKTRVTKRRKIVKDKGNNVQETTEIITTQDEDDLPQITVNVTEEIVPEEKKEEAPDQLIVEELPEVVEITEIITDIGKPKKRTKKVRKIVKDDGEVQQTTEIITTQDEGEQPQITVTVQEEIKELPDYTVVEEAPEVTEVSEIITDTGKKKKRTKKTRTIIKDDGDVRETTEIISVQDEGEQPQTTVTVQEETIPIKEQKRRKKKPKEAILLKEFPEVIETDEIITKEGQPKTRTTKRRKIIKEDEGKQEVTEIITVQDEGETPETTVNITVEPITETRQKVKRRGKTHLKTPTDEVSVGEFEQAQPLETFDTATQEITTTITPTTTSSTIVTEAHTHEHTIPPL</sequence>
<comment type="caution">
    <text evidence="2">The sequence shown here is derived from an EMBL/GenBank/DDBJ whole genome shotgun (WGS) entry which is preliminary data.</text>
</comment>
<dbReference type="Proteomes" id="UP000801492">
    <property type="component" value="Unassembled WGS sequence"/>
</dbReference>
<feature type="compositionally biased region" description="Low complexity" evidence="1">
    <location>
        <begin position="802"/>
        <end position="815"/>
    </location>
</feature>
<feature type="region of interest" description="Disordered" evidence="1">
    <location>
        <begin position="1"/>
        <end position="21"/>
    </location>
</feature>
<accession>A0A8K0D1W6</accession>
<name>A0A8K0D1W6_IGNLU</name>
<reference evidence="2" key="1">
    <citation type="submission" date="2019-08" db="EMBL/GenBank/DDBJ databases">
        <title>The genome of the North American firefly Photinus pyralis.</title>
        <authorList>
            <consortium name="Photinus pyralis genome working group"/>
            <person name="Fallon T.R."/>
            <person name="Sander Lower S.E."/>
            <person name="Weng J.-K."/>
        </authorList>
    </citation>
    <scope>NUCLEOTIDE SEQUENCE</scope>
    <source>
        <strain evidence="2">TRF0915ILg1</strain>
        <tissue evidence="2">Whole body</tissue>
    </source>
</reference>
<feature type="region of interest" description="Disordered" evidence="1">
    <location>
        <begin position="99"/>
        <end position="123"/>
    </location>
</feature>
<keyword evidence="3" id="KW-1185">Reference proteome</keyword>
<feature type="non-terminal residue" evidence="2">
    <location>
        <position position="826"/>
    </location>
</feature>
<feature type="compositionally biased region" description="Basic and acidic residues" evidence="1">
    <location>
        <begin position="816"/>
        <end position="826"/>
    </location>
</feature>
<protein>
    <recommendedName>
        <fullName evidence="4">Titin</fullName>
    </recommendedName>
</protein>
<feature type="non-terminal residue" evidence="2">
    <location>
        <position position="1"/>
    </location>
</feature>
<dbReference type="OrthoDB" id="2152335at2759"/>
<gene>
    <name evidence="2" type="ORF">ILUMI_11179</name>
</gene>
<evidence type="ECO:0000313" key="3">
    <source>
        <dbReference type="Proteomes" id="UP000801492"/>
    </source>
</evidence>
<evidence type="ECO:0000313" key="2">
    <source>
        <dbReference type="EMBL" id="KAF2894993.1"/>
    </source>
</evidence>
<organism evidence="2 3">
    <name type="scientific">Ignelater luminosus</name>
    <name type="common">Cucubano</name>
    <name type="synonym">Pyrophorus luminosus</name>
    <dbReference type="NCBI Taxonomy" id="2038154"/>
    <lineage>
        <taxon>Eukaryota</taxon>
        <taxon>Metazoa</taxon>
        <taxon>Ecdysozoa</taxon>
        <taxon>Arthropoda</taxon>
        <taxon>Hexapoda</taxon>
        <taxon>Insecta</taxon>
        <taxon>Pterygota</taxon>
        <taxon>Neoptera</taxon>
        <taxon>Endopterygota</taxon>
        <taxon>Coleoptera</taxon>
        <taxon>Polyphaga</taxon>
        <taxon>Elateriformia</taxon>
        <taxon>Elateroidea</taxon>
        <taxon>Elateridae</taxon>
        <taxon>Agrypninae</taxon>
        <taxon>Pyrophorini</taxon>
        <taxon>Ignelater</taxon>
    </lineage>
</organism>
<dbReference type="AlphaFoldDB" id="A0A8K0D1W6"/>
<feature type="compositionally biased region" description="Basic residues" evidence="1">
    <location>
        <begin position="762"/>
        <end position="771"/>
    </location>
</feature>
<evidence type="ECO:0008006" key="4">
    <source>
        <dbReference type="Google" id="ProtNLM"/>
    </source>
</evidence>
<feature type="compositionally biased region" description="Basic residues" evidence="1">
    <location>
        <begin position="102"/>
        <end position="111"/>
    </location>
</feature>